<dbReference type="AlphaFoldDB" id="A0A699QAC0"/>
<gene>
    <name evidence="2" type="ORF">Tci_833259</name>
</gene>
<sequence length="63" mass="6957">NVSTSCNVADLQPYYDPDEPLPSFRTNSFEDGEDDKQEEEPDSSPSESSLDKSLLDSSQSQQA</sequence>
<dbReference type="EMBL" id="BKCJ010989014">
    <property type="protein sequence ID" value="GFC61289.1"/>
    <property type="molecule type" value="Genomic_DNA"/>
</dbReference>
<name>A0A699QAC0_TANCI</name>
<comment type="caution">
    <text evidence="2">The sequence shown here is derived from an EMBL/GenBank/DDBJ whole genome shotgun (WGS) entry which is preliminary data.</text>
</comment>
<evidence type="ECO:0000313" key="2">
    <source>
        <dbReference type="EMBL" id="GFC61289.1"/>
    </source>
</evidence>
<evidence type="ECO:0000256" key="1">
    <source>
        <dbReference type="SAM" id="MobiDB-lite"/>
    </source>
</evidence>
<feature type="region of interest" description="Disordered" evidence="1">
    <location>
        <begin position="1"/>
        <end position="63"/>
    </location>
</feature>
<organism evidence="2">
    <name type="scientific">Tanacetum cinerariifolium</name>
    <name type="common">Dalmatian daisy</name>
    <name type="synonym">Chrysanthemum cinerariifolium</name>
    <dbReference type="NCBI Taxonomy" id="118510"/>
    <lineage>
        <taxon>Eukaryota</taxon>
        <taxon>Viridiplantae</taxon>
        <taxon>Streptophyta</taxon>
        <taxon>Embryophyta</taxon>
        <taxon>Tracheophyta</taxon>
        <taxon>Spermatophyta</taxon>
        <taxon>Magnoliopsida</taxon>
        <taxon>eudicotyledons</taxon>
        <taxon>Gunneridae</taxon>
        <taxon>Pentapetalae</taxon>
        <taxon>asterids</taxon>
        <taxon>campanulids</taxon>
        <taxon>Asterales</taxon>
        <taxon>Asteraceae</taxon>
        <taxon>Asteroideae</taxon>
        <taxon>Anthemideae</taxon>
        <taxon>Anthemidinae</taxon>
        <taxon>Tanacetum</taxon>
    </lineage>
</organism>
<reference evidence="2" key="1">
    <citation type="journal article" date="2019" name="Sci. Rep.">
        <title>Draft genome of Tanacetum cinerariifolium, the natural source of mosquito coil.</title>
        <authorList>
            <person name="Yamashiro T."/>
            <person name="Shiraishi A."/>
            <person name="Satake H."/>
            <person name="Nakayama K."/>
        </authorList>
    </citation>
    <scope>NUCLEOTIDE SEQUENCE</scope>
</reference>
<accession>A0A699QAC0</accession>
<proteinExistence type="predicted"/>
<feature type="compositionally biased region" description="Acidic residues" evidence="1">
    <location>
        <begin position="30"/>
        <end position="42"/>
    </location>
</feature>
<feature type="non-terminal residue" evidence="2">
    <location>
        <position position="1"/>
    </location>
</feature>
<protein>
    <submittedName>
        <fullName evidence="2">Uncharacterized protein</fullName>
    </submittedName>
</protein>